<comment type="similarity">
    <text evidence="1">Belongs to the peptidase C40 family.</text>
</comment>
<name>A0A2S5IUI9_9MICC</name>
<evidence type="ECO:0000256" key="1">
    <source>
        <dbReference type="ARBA" id="ARBA00007074"/>
    </source>
</evidence>
<keyword evidence="7" id="KW-0961">Cell wall biogenesis/degradation</keyword>
<evidence type="ECO:0000256" key="6">
    <source>
        <dbReference type="ARBA" id="ARBA00022807"/>
    </source>
</evidence>
<dbReference type="Gene3D" id="3.10.350.10">
    <property type="entry name" value="LysM domain"/>
    <property type="match status" value="1"/>
</dbReference>
<dbReference type="Gene3D" id="3.90.1720.10">
    <property type="entry name" value="endopeptidase domain like (from Nostoc punctiforme)"/>
    <property type="match status" value="1"/>
</dbReference>
<dbReference type="EMBL" id="PRKW01000006">
    <property type="protein sequence ID" value="PPB48224.1"/>
    <property type="molecule type" value="Genomic_DNA"/>
</dbReference>
<reference evidence="9 10" key="1">
    <citation type="journal article" date="2014" name="Int. J. Syst. Evol. Microbiol.">
        <title>Arthrobacter pityocampae sp. nov., isolated from Thaumetopoea pityocampa (Lep., Thaumetopoeidae).</title>
        <authorList>
            <person name="Ince I.A."/>
            <person name="Demirbag Z."/>
            <person name="Kati H."/>
        </authorList>
    </citation>
    <scope>NUCLEOTIDE SEQUENCE [LARGE SCALE GENOMIC DNA]</scope>
    <source>
        <strain evidence="9 10">Tp2</strain>
    </source>
</reference>
<dbReference type="InterPro" id="IPR000064">
    <property type="entry name" value="NLP_P60_dom"/>
</dbReference>
<evidence type="ECO:0000256" key="7">
    <source>
        <dbReference type="ARBA" id="ARBA00023316"/>
    </source>
</evidence>
<dbReference type="SUPFAM" id="SSF54106">
    <property type="entry name" value="LysM domain"/>
    <property type="match status" value="1"/>
</dbReference>
<keyword evidence="6" id="KW-0788">Thiol protease</keyword>
<feature type="domain" description="LysM" evidence="8">
    <location>
        <begin position="96"/>
        <end position="140"/>
    </location>
</feature>
<keyword evidence="2" id="KW-0645">Protease</keyword>
<dbReference type="PANTHER" id="PTHR33734:SF22">
    <property type="entry name" value="MEMBRANE-BOUND LYTIC MUREIN TRANSGLYCOSYLASE D"/>
    <property type="match status" value="1"/>
</dbReference>
<evidence type="ECO:0000313" key="9">
    <source>
        <dbReference type="EMBL" id="PPB48224.1"/>
    </source>
</evidence>
<proteinExistence type="inferred from homology"/>
<dbReference type="PANTHER" id="PTHR33734">
    <property type="entry name" value="LYSM DOMAIN-CONTAINING GPI-ANCHORED PROTEIN 2"/>
    <property type="match status" value="1"/>
</dbReference>
<evidence type="ECO:0000256" key="2">
    <source>
        <dbReference type="ARBA" id="ARBA00022670"/>
    </source>
</evidence>
<dbReference type="InterPro" id="IPR018392">
    <property type="entry name" value="LysM"/>
</dbReference>
<dbReference type="RefSeq" id="WP_104122390.1">
    <property type="nucleotide sequence ID" value="NZ_PRKW01000006.1"/>
</dbReference>
<dbReference type="GO" id="GO:0071555">
    <property type="term" value="P:cell wall organization"/>
    <property type="evidence" value="ECO:0007669"/>
    <property type="project" value="UniProtKB-KW"/>
</dbReference>
<dbReference type="SMART" id="SM00257">
    <property type="entry name" value="LysM"/>
    <property type="match status" value="1"/>
</dbReference>
<dbReference type="GO" id="GO:0008234">
    <property type="term" value="F:cysteine-type peptidase activity"/>
    <property type="evidence" value="ECO:0007669"/>
    <property type="project" value="UniProtKB-KW"/>
</dbReference>
<dbReference type="InterPro" id="IPR038765">
    <property type="entry name" value="Papain-like_cys_pep_sf"/>
</dbReference>
<comment type="caution">
    <text evidence="9">The sequence shown here is derived from an EMBL/GenBank/DDBJ whole genome shotgun (WGS) entry which is preliminary data.</text>
</comment>
<sequence length="310" mass="29696">MSRKTTSPRHRADVEGNLALQGLSRAAKTHAAAVGRPVAIAAVTSGLALTAVGTANAGEYTAQSTTPAPAAVAAPAAPATVAAPAAPAAKTTVAASTHTVVAGDTLGAVSARYGVDLNALLTANGLSVSSIIFPGDTITIPTGGAAAASVKTVSVTVPAPQAAPAAFVAPAAPAAPVQQAAAIAPAQAPAPQVTLQSAGIKKIAPASGVAGTLVASAQSQIGTTQDCTAMVEKALRSAGIAVGDLGPSQFFQFGSTVGTPAPGDLVITGGHVAIYVGGGQVISGGMNGVNGTMQHPLSDLPGASFVRVAG</sequence>
<keyword evidence="10" id="KW-1185">Reference proteome</keyword>
<keyword evidence="4" id="KW-0677">Repeat</keyword>
<accession>A0A2S5IUI9</accession>
<evidence type="ECO:0000256" key="4">
    <source>
        <dbReference type="ARBA" id="ARBA00022737"/>
    </source>
</evidence>
<evidence type="ECO:0000256" key="3">
    <source>
        <dbReference type="ARBA" id="ARBA00022729"/>
    </source>
</evidence>
<evidence type="ECO:0000259" key="8">
    <source>
        <dbReference type="PROSITE" id="PS51782"/>
    </source>
</evidence>
<dbReference type="Proteomes" id="UP000239297">
    <property type="component" value="Unassembled WGS sequence"/>
</dbReference>
<dbReference type="CDD" id="cd00118">
    <property type="entry name" value="LysM"/>
    <property type="match status" value="1"/>
</dbReference>
<keyword evidence="3" id="KW-0732">Signal</keyword>
<dbReference type="Pfam" id="PF00877">
    <property type="entry name" value="NLPC_P60"/>
    <property type="match status" value="1"/>
</dbReference>
<dbReference type="SUPFAM" id="SSF54001">
    <property type="entry name" value="Cysteine proteinases"/>
    <property type="match status" value="1"/>
</dbReference>
<evidence type="ECO:0000256" key="5">
    <source>
        <dbReference type="ARBA" id="ARBA00022801"/>
    </source>
</evidence>
<dbReference type="OrthoDB" id="5177647at2"/>
<dbReference type="GO" id="GO:0008932">
    <property type="term" value="F:lytic endotransglycosylase activity"/>
    <property type="evidence" value="ECO:0007669"/>
    <property type="project" value="TreeGrafter"/>
</dbReference>
<evidence type="ECO:0000313" key="10">
    <source>
        <dbReference type="Proteomes" id="UP000239297"/>
    </source>
</evidence>
<protein>
    <submittedName>
        <fullName evidence="9">Peptidoglycan-binding protein LysM</fullName>
    </submittedName>
</protein>
<dbReference type="GO" id="GO:0006508">
    <property type="term" value="P:proteolysis"/>
    <property type="evidence" value="ECO:0007669"/>
    <property type="project" value="UniProtKB-KW"/>
</dbReference>
<organism evidence="9 10">
    <name type="scientific">Arthrobacter pityocampae</name>
    <dbReference type="NCBI Taxonomy" id="547334"/>
    <lineage>
        <taxon>Bacteria</taxon>
        <taxon>Bacillati</taxon>
        <taxon>Actinomycetota</taxon>
        <taxon>Actinomycetes</taxon>
        <taxon>Micrococcales</taxon>
        <taxon>Micrococcaceae</taxon>
        <taxon>Arthrobacter</taxon>
    </lineage>
</organism>
<gene>
    <name evidence="9" type="ORF">C4K88_14765</name>
</gene>
<dbReference type="Pfam" id="PF01476">
    <property type="entry name" value="LysM"/>
    <property type="match status" value="1"/>
</dbReference>
<dbReference type="InterPro" id="IPR036779">
    <property type="entry name" value="LysM_dom_sf"/>
</dbReference>
<dbReference type="PROSITE" id="PS51782">
    <property type="entry name" value="LYSM"/>
    <property type="match status" value="1"/>
</dbReference>
<keyword evidence="5" id="KW-0378">Hydrolase</keyword>
<dbReference type="AlphaFoldDB" id="A0A2S5IUI9"/>